<reference evidence="2" key="2">
    <citation type="submission" date="2020-09" db="EMBL/GenBank/DDBJ databases">
        <authorList>
            <person name="Sun Q."/>
            <person name="Ohkuma M."/>
        </authorList>
    </citation>
    <scope>NUCLEOTIDE SEQUENCE</scope>
    <source>
        <strain evidence="2">JCM 3276</strain>
    </source>
</reference>
<dbReference type="InterPro" id="IPR054190">
    <property type="entry name" value="DUF6895"/>
</dbReference>
<keyword evidence="3" id="KW-1185">Reference proteome</keyword>
<dbReference type="Proteomes" id="UP000660680">
    <property type="component" value="Unassembled WGS sequence"/>
</dbReference>
<comment type="caution">
    <text evidence="2">The sequence shown here is derived from an EMBL/GenBank/DDBJ whole genome shotgun (WGS) entry which is preliminary data.</text>
</comment>
<organism evidence="2 3">
    <name type="scientific">Actinokineospora fastidiosa</name>
    <dbReference type="NCBI Taxonomy" id="1816"/>
    <lineage>
        <taxon>Bacteria</taxon>
        <taxon>Bacillati</taxon>
        <taxon>Actinomycetota</taxon>
        <taxon>Actinomycetes</taxon>
        <taxon>Pseudonocardiales</taxon>
        <taxon>Pseudonocardiaceae</taxon>
        <taxon>Actinokineospora</taxon>
    </lineage>
</organism>
<accession>A0A918GQQ7</accession>
<dbReference type="AlphaFoldDB" id="A0A918GQQ7"/>
<sequence length="308" mass="33852">MTGRPMSPEVPHRVGVGALNWLVANREHFRPRSTSAGRAREALKPVGELAVIGAVLLREGVAGSRQSAQLDGLLDFAWRDLLKAGDVLAAMLRDEPLSPIPMEVYVPFRELGLRHAGIEEHLRVVSRTTSWRALEALPNRRLGMMRAAARADLPAYADVAEAARRTWLGHTPEPWTVEYNLAYTVTHTVFHLTDWGRCPAGLPPDLAEYLALWLPVWIDEWAELRHWDLLGELLIVDTCLPAPALDEEVWRHYAEAQSPTGAMPVQGAMPSGPPDEVFDLVHHPTIVAAFAATMATSHALAALNPAAP</sequence>
<dbReference type="RefSeq" id="WP_229787643.1">
    <property type="nucleotide sequence ID" value="NZ_BMRB01000007.1"/>
</dbReference>
<dbReference type="EMBL" id="BMRB01000007">
    <property type="protein sequence ID" value="GGS55161.1"/>
    <property type="molecule type" value="Genomic_DNA"/>
</dbReference>
<name>A0A918GQQ7_9PSEU</name>
<protein>
    <recommendedName>
        <fullName evidence="1">DUF6895 domain-containing protein</fullName>
    </recommendedName>
</protein>
<evidence type="ECO:0000313" key="2">
    <source>
        <dbReference type="EMBL" id="GGS55161.1"/>
    </source>
</evidence>
<evidence type="ECO:0000313" key="3">
    <source>
        <dbReference type="Proteomes" id="UP000660680"/>
    </source>
</evidence>
<proteinExistence type="predicted"/>
<dbReference type="Pfam" id="PF21836">
    <property type="entry name" value="DUF6895"/>
    <property type="match status" value="1"/>
</dbReference>
<reference evidence="2" key="1">
    <citation type="journal article" date="2014" name="Int. J. Syst. Evol. Microbiol.">
        <title>Complete genome sequence of Corynebacterium casei LMG S-19264T (=DSM 44701T), isolated from a smear-ripened cheese.</title>
        <authorList>
            <consortium name="US DOE Joint Genome Institute (JGI-PGF)"/>
            <person name="Walter F."/>
            <person name="Albersmeier A."/>
            <person name="Kalinowski J."/>
            <person name="Ruckert C."/>
        </authorList>
    </citation>
    <scope>NUCLEOTIDE SEQUENCE</scope>
    <source>
        <strain evidence="2">JCM 3276</strain>
    </source>
</reference>
<evidence type="ECO:0000259" key="1">
    <source>
        <dbReference type="Pfam" id="PF21836"/>
    </source>
</evidence>
<feature type="domain" description="DUF6895" evidence="1">
    <location>
        <begin position="17"/>
        <end position="293"/>
    </location>
</feature>
<gene>
    <name evidence="2" type="ORF">GCM10010171_57940</name>
</gene>